<reference evidence="1 2" key="1">
    <citation type="journal article" date="2018" name="Front. Plant Sci.">
        <title>Red Clover (Trifolium pratense) and Zigzag Clover (T. medium) - A Picture of Genomic Similarities and Differences.</title>
        <authorList>
            <person name="Dluhosova J."/>
            <person name="Istvanek J."/>
            <person name="Nedelnik J."/>
            <person name="Repkova J."/>
        </authorList>
    </citation>
    <scope>NUCLEOTIDE SEQUENCE [LARGE SCALE GENOMIC DNA]</scope>
    <source>
        <strain evidence="2">cv. 10/8</strain>
        <tissue evidence="1">Leaf</tissue>
    </source>
</reference>
<evidence type="ECO:0000313" key="2">
    <source>
        <dbReference type="Proteomes" id="UP000265520"/>
    </source>
</evidence>
<dbReference type="EMBL" id="LXQA011023585">
    <property type="protein sequence ID" value="MCI81628.1"/>
    <property type="molecule type" value="Genomic_DNA"/>
</dbReference>
<comment type="caution">
    <text evidence="1">The sequence shown here is derived from an EMBL/GenBank/DDBJ whole genome shotgun (WGS) entry which is preliminary data.</text>
</comment>
<sequence length="47" mass="5215">MAKRDLIVRGTTNEFKVGSDNILRCNGGVCVSNVKNLRNTILEEAHK</sequence>
<protein>
    <submittedName>
        <fullName evidence="1">Uncharacterized protein</fullName>
    </submittedName>
</protein>
<evidence type="ECO:0000313" key="1">
    <source>
        <dbReference type="EMBL" id="MCI81628.1"/>
    </source>
</evidence>
<feature type="non-terminal residue" evidence="1">
    <location>
        <position position="47"/>
    </location>
</feature>
<proteinExistence type="predicted"/>
<accession>A0A392V022</accession>
<name>A0A392V022_9FABA</name>
<dbReference type="Proteomes" id="UP000265520">
    <property type="component" value="Unassembled WGS sequence"/>
</dbReference>
<keyword evidence="2" id="KW-1185">Reference proteome</keyword>
<dbReference type="AlphaFoldDB" id="A0A392V022"/>
<organism evidence="1 2">
    <name type="scientific">Trifolium medium</name>
    <dbReference type="NCBI Taxonomy" id="97028"/>
    <lineage>
        <taxon>Eukaryota</taxon>
        <taxon>Viridiplantae</taxon>
        <taxon>Streptophyta</taxon>
        <taxon>Embryophyta</taxon>
        <taxon>Tracheophyta</taxon>
        <taxon>Spermatophyta</taxon>
        <taxon>Magnoliopsida</taxon>
        <taxon>eudicotyledons</taxon>
        <taxon>Gunneridae</taxon>
        <taxon>Pentapetalae</taxon>
        <taxon>rosids</taxon>
        <taxon>fabids</taxon>
        <taxon>Fabales</taxon>
        <taxon>Fabaceae</taxon>
        <taxon>Papilionoideae</taxon>
        <taxon>50 kb inversion clade</taxon>
        <taxon>NPAAA clade</taxon>
        <taxon>Hologalegina</taxon>
        <taxon>IRL clade</taxon>
        <taxon>Trifolieae</taxon>
        <taxon>Trifolium</taxon>
    </lineage>
</organism>